<accession>A0A4Z1CA66</accession>
<evidence type="ECO:0000313" key="3">
    <source>
        <dbReference type="EMBL" id="TGN61975.1"/>
    </source>
</evidence>
<dbReference type="Proteomes" id="UP000297972">
    <property type="component" value="Unassembled WGS sequence"/>
</dbReference>
<dbReference type="InterPro" id="IPR027051">
    <property type="entry name" value="XdhC_Rossmann_dom"/>
</dbReference>
<gene>
    <name evidence="3" type="ORF">E4L95_08415</name>
</gene>
<feature type="domain" description="XdhC Rossmann" evidence="2">
    <location>
        <begin position="171"/>
        <end position="307"/>
    </location>
</feature>
<dbReference type="PANTHER" id="PTHR30388">
    <property type="entry name" value="ALDEHYDE OXIDOREDUCTASE MOLYBDENUM COFACTOR ASSEMBLY PROTEIN"/>
    <property type="match status" value="1"/>
</dbReference>
<evidence type="ECO:0000313" key="4">
    <source>
        <dbReference type="Proteomes" id="UP000297972"/>
    </source>
</evidence>
<proteinExistence type="predicted"/>
<comment type="caution">
    <text evidence="3">The sequence shown here is derived from an EMBL/GenBank/DDBJ whole genome shotgun (WGS) entry which is preliminary data.</text>
</comment>
<sequence length="317" mass="33687">MSRHSIITTDTMLLSSRAVDVTVCETDLPLAAALGDDDIAIAFITSVRGASYRPVGAAMVIAADGRTWGHLSSGCLDRDVTLHATRALTSNTSCCLRYGDGSPYMDIVLPCGGALDVTIIPRPDRALLKGLQHELYARRPAALMVTANGRLSVPGPGAGLVLRILPQIRFLICGKGPEAVFFARIAQGAGYAVDLFAPDEETLLSAGFGRPILNSGLLVDMEIDRFTAVALFFHDHDYETDLLMAALCSEAFFIGAQGSRRAHSARCTALAKRGVSDASIARIAHPFGLIPSTRDPRSLAVSVLAHILDSAIALRMT</sequence>
<dbReference type="Gene3D" id="3.40.50.720">
    <property type="entry name" value="NAD(P)-binding Rossmann-like Domain"/>
    <property type="match status" value="1"/>
</dbReference>
<reference evidence="3 4" key="1">
    <citation type="submission" date="2019-03" db="EMBL/GenBank/DDBJ databases">
        <authorList>
            <person name="Li J."/>
        </authorList>
    </citation>
    <scope>NUCLEOTIDE SEQUENCE [LARGE SCALE GENOMIC DNA]</scope>
    <source>
        <strain evidence="3 4">3058</strain>
    </source>
</reference>
<name>A0A4Z1CA66_9RHOB</name>
<dbReference type="Pfam" id="PF13478">
    <property type="entry name" value="XdhC_C"/>
    <property type="match status" value="1"/>
</dbReference>
<dbReference type="EMBL" id="SRPG01000062">
    <property type="protein sequence ID" value="TGN61975.1"/>
    <property type="molecule type" value="Genomic_DNA"/>
</dbReference>
<dbReference type="OrthoDB" id="9815497at2"/>
<feature type="domain" description="XdhC- CoxI" evidence="1">
    <location>
        <begin position="38"/>
        <end position="99"/>
    </location>
</feature>
<keyword evidence="4" id="KW-1185">Reference proteome</keyword>
<organism evidence="3 4">
    <name type="scientific">Paracoccus liaowanqingii</name>
    <dbReference type="NCBI Taxonomy" id="2560053"/>
    <lineage>
        <taxon>Bacteria</taxon>
        <taxon>Pseudomonadati</taxon>
        <taxon>Pseudomonadota</taxon>
        <taxon>Alphaproteobacteria</taxon>
        <taxon>Rhodobacterales</taxon>
        <taxon>Paracoccaceae</taxon>
        <taxon>Paracoccus</taxon>
    </lineage>
</organism>
<evidence type="ECO:0000259" key="1">
    <source>
        <dbReference type="Pfam" id="PF02625"/>
    </source>
</evidence>
<evidence type="ECO:0000259" key="2">
    <source>
        <dbReference type="Pfam" id="PF13478"/>
    </source>
</evidence>
<dbReference type="InterPro" id="IPR003777">
    <property type="entry name" value="XdhC_CoxI"/>
</dbReference>
<dbReference type="AlphaFoldDB" id="A0A4Z1CA66"/>
<dbReference type="RefSeq" id="WP_135817224.1">
    <property type="nucleotide sequence ID" value="NZ_SRPG01000062.1"/>
</dbReference>
<dbReference type="Pfam" id="PF02625">
    <property type="entry name" value="XdhC_CoxI"/>
    <property type="match status" value="1"/>
</dbReference>
<dbReference type="PANTHER" id="PTHR30388:SF4">
    <property type="entry name" value="MOLYBDENUM COFACTOR INSERTION CHAPERONE PAOD"/>
    <property type="match status" value="1"/>
</dbReference>
<protein>
    <submittedName>
        <fullName evidence="3">XdhC family protein</fullName>
    </submittedName>
</protein>
<dbReference type="InterPro" id="IPR052698">
    <property type="entry name" value="MoCofactor_Util/Proc"/>
</dbReference>